<evidence type="ECO:0000313" key="4">
    <source>
        <dbReference type="EMBL" id="ORX43919.1"/>
    </source>
</evidence>
<sequence>MRKYKRVLLKVINFISIFILCRFLFKKFYKNSKEADYSYLYNKNETDIKACIFILCQNKDQEKLIKTIHELEDTFPHNYPYILLNDVPFTETFKTAISSAVRTRAHFGLIDKKYWSFPKGITKKDVGKNLIPGQFVLFNDRISYRHMCRFESGFFYNHPMLKPFDYYWRVEPGVGFHCKLQEDPFKFMRDNNKIYGYVISLIELKSTVPHLWETVKEFMRKYPQYIANPNSLDFLSHDNGKTWNLCHFWSNFEIADMRFFRSEKYETFFKFLDEKGGIYYERWGDAPIHSIAASLFLEPDKIHFFKNIGYTHWPVTYCPDDPLITPHCQCPEIIDEARDTCNRNLFRLQKKLYGIQN</sequence>
<organism evidence="4 5">
    <name type="scientific">Piromyces finnis</name>
    <dbReference type="NCBI Taxonomy" id="1754191"/>
    <lineage>
        <taxon>Eukaryota</taxon>
        <taxon>Fungi</taxon>
        <taxon>Fungi incertae sedis</taxon>
        <taxon>Chytridiomycota</taxon>
        <taxon>Chytridiomycota incertae sedis</taxon>
        <taxon>Neocallimastigomycetes</taxon>
        <taxon>Neocallimastigales</taxon>
        <taxon>Neocallimastigaceae</taxon>
        <taxon>Piromyces</taxon>
    </lineage>
</organism>
<dbReference type="GO" id="GO:0000032">
    <property type="term" value="P:cell wall mannoprotein biosynthetic process"/>
    <property type="evidence" value="ECO:0007669"/>
    <property type="project" value="TreeGrafter"/>
</dbReference>
<dbReference type="PANTHER" id="PTHR31121:SF6">
    <property type="entry name" value="ALPHA-1,2 MANNOSYLTRANSFERASE KTR1"/>
    <property type="match status" value="1"/>
</dbReference>
<keyword evidence="5" id="KW-1185">Reference proteome</keyword>
<reference evidence="4 5" key="2">
    <citation type="submission" date="2016-08" db="EMBL/GenBank/DDBJ databases">
        <title>Pervasive Adenine N6-methylation of Active Genes in Fungi.</title>
        <authorList>
            <consortium name="DOE Joint Genome Institute"/>
            <person name="Mondo S.J."/>
            <person name="Dannebaum R.O."/>
            <person name="Kuo R.C."/>
            <person name="Labutti K."/>
            <person name="Haridas S."/>
            <person name="Kuo A."/>
            <person name="Salamov A."/>
            <person name="Ahrendt S.R."/>
            <person name="Lipzen A."/>
            <person name="Sullivan W."/>
            <person name="Andreopoulos W.B."/>
            <person name="Clum A."/>
            <person name="Lindquist E."/>
            <person name="Daum C."/>
            <person name="Ramamoorthy G.K."/>
            <person name="Gryganskyi A."/>
            <person name="Culley D."/>
            <person name="Magnuson J.K."/>
            <person name="James T.Y."/>
            <person name="O'Malley M.A."/>
            <person name="Stajich J.E."/>
            <person name="Spatafora J.W."/>
            <person name="Visel A."/>
            <person name="Grigoriev I.V."/>
        </authorList>
    </citation>
    <scope>NUCLEOTIDE SEQUENCE [LARGE SCALE GENOMIC DNA]</scope>
    <source>
        <strain evidence="5">finn</strain>
    </source>
</reference>
<evidence type="ECO:0000256" key="1">
    <source>
        <dbReference type="ARBA" id="ARBA00007677"/>
    </source>
</evidence>
<dbReference type="GO" id="GO:0016020">
    <property type="term" value="C:membrane"/>
    <property type="evidence" value="ECO:0007669"/>
    <property type="project" value="InterPro"/>
</dbReference>
<dbReference type="Proteomes" id="UP000193719">
    <property type="component" value="Unassembled WGS sequence"/>
</dbReference>
<dbReference type="STRING" id="1754191.A0A1Y1V0R2"/>
<gene>
    <name evidence="4" type="ORF">BCR36DRAFT_335264</name>
</gene>
<dbReference type="AlphaFoldDB" id="A0A1Y1V0R2"/>
<name>A0A1Y1V0R2_9FUNG</name>
<dbReference type="Pfam" id="PF01793">
    <property type="entry name" value="Glyco_transf_15"/>
    <property type="match status" value="1"/>
</dbReference>
<dbReference type="SUPFAM" id="SSF53448">
    <property type="entry name" value="Nucleotide-diphospho-sugar transferases"/>
    <property type="match status" value="1"/>
</dbReference>
<comment type="similarity">
    <text evidence="1">Belongs to the glycosyltransferase 15 family.</text>
</comment>
<keyword evidence="2 4" id="KW-0808">Transferase</keyword>
<reference evidence="4 5" key="1">
    <citation type="submission" date="2016-08" db="EMBL/GenBank/DDBJ databases">
        <title>Genomes of anaerobic fungi encode conserved fungal cellulosomes for biomass hydrolysis.</title>
        <authorList>
            <consortium name="DOE Joint Genome Institute"/>
            <person name="Haitjema C.H."/>
            <person name="Gilmore S.P."/>
            <person name="Henske J.K."/>
            <person name="Solomon K.V."/>
            <person name="De Groot R."/>
            <person name="Kuo A."/>
            <person name="Mondo S.J."/>
            <person name="Salamov A.A."/>
            <person name="Labutti K."/>
            <person name="Zhao Z."/>
            <person name="Chiniquy J."/>
            <person name="Barry K."/>
            <person name="Brewer H.M."/>
            <person name="Purvine S.O."/>
            <person name="Wright A.T."/>
            <person name="Boxma B."/>
            <person name="Van Alen T."/>
            <person name="Hackstein J.H."/>
            <person name="Baker S.E."/>
            <person name="Grigoriev I.V."/>
            <person name="O'Malley M.A."/>
        </authorList>
    </citation>
    <scope>NUCLEOTIDE SEQUENCE [LARGE SCALE GENOMIC DNA]</scope>
    <source>
        <strain evidence="5">finn</strain>
    </source>
</reference>
<dbReference type="GO" id="GO:0006487">
    <property type="term" value="P:protein N-linked glycosylation"/>
    <property type="evidence" value="ECO:0007669"/>
    <property type="project" value="TreeGrafter"/>
</dbReference>
<dbReference type="GO" id="GO:0005794">
    <property type="term" value="C:Golgi apparatus"/>
    <property type="evidence" value="ECO:0007669"/>
    <property type="project" value="TreeGrafter"/>
</dbReference>
<dbReference type="Gene3D" id="3.90.550.10">
    <property type="entry name" value="Spore Coat Polysaccharide Biosynthesis Protein SpsA, Chain A"/>
    <property type="match status" value="1"/>
</dbReference>
<keyword evidence="3" id="KW-1133">Transmembrane helix</keyword>
<dbReference type="PANTHER" id="PTHR31121">
    <property type="entry name" value="ALPHA-1,2 MANNOSYLTRANSFERASE KTR1"/>
    <property type="match status" value="1"/>
</dbReference>
<feature type="transmembrane region" description="Helical" evidence="3">
    <location>
        <begin position="7"/>
        <end position="25"/>
    </location>
</feature>
<dbReference type="FunFam" id="3.90.550.10:FF:000051">
    <property type="entry name" value="Alpha-1,2-mannosyltransferase (Ktr4)"/>
    <property type="match status" value="1"/>
</dbReference>
<dbReference type="InterPro" id="IPR002685">
    <property type="entry name" value="Glyco_trans_15"/>
</dbReference>
<comment type="caution">
    <text evidence="4">The sequence shown here is derived from an EMBL/GenBank/DDBJ whole genome shotgun (WGS) entry which is preliminary data.</text>
</comment>
<evidence type="ECO:0000256" key="2">
    <source>
        <dbReference type="ARBA" id="ARBA00022679"/>
    </source>
</evidence>
<keyword evidence="3" id="KW-0812">Transmembrane</keyword>
<dbReference type="EMBL" id="MCFH01000049">
    <property type="protein sequence ID" value="ORX43919.1"/>
    <property type="molecule type" value="Genomic_DNA"/>
</dbReference>
<evidence type="ECO:0000256" key="3">
    <source>
        <dbReference type="SAM" id="Phobius"/>
    </source>
</evidence>
<evidence type="ECO:0000313" key="5">
    <source>
        <dbReference type="Proteomes" id="UP000193719"/>
    </source>
</evidence>
<accession>A0A1Y1V0R2</accession>
<dbReference type="OrthoDB" id="439943at2759"/>
<keyword evidence="3" id="KW-0472">Membrane</keyword>
<proteinExistence type="inferred from homology"/>
<dbReference type="InterPro" id="IPR029044">
    <property type="entry name" value="Nucleotide-diphossugar_trans"/>
</dbReference>
<dbReference type="GO" id="GO:0000026">
    <property type="term" value="F:alpha-1,2-mannosyltransferase activity"/>
    <property type="evidence" value="ECO:0007669"/>
    <property type="project" value="TreeGrafter"/>
</dbReference>
<protein>
    <submittedName>
        <fullName evidence="4">Glycosyl transferase</fullName>
    </submittedName>
</protein>